<evidence type="ECO:0000313" key="3">
    <source>
        <dbReference type="Proteomes" id="UP000092671"/>
    </source>
</evidence>
<dbReference type="Proteomes" id="UP000092671">
    <property type="component" value="Unassembled WGS sequence"/>
</dbReference>
<organism evidence="2 3">
    <name type="scientific">Moraxella nonliquefaciens</name>
    <dbReference type="NCBI Taxonomy" id="478"/>
    <lineage>
        <taxon>Bacteria</taxon>
        <taxon>Pseudomonadati</taxon>
        <taxon>Pseudomonadota</taxon>
        <taxon>Gammaproteobacteria</taxon>
        <taxon>Moraxellales</taxon>
        <taxon>Moraxellaceae</taxon>
        <taxon>Moraxella</taxon>
    </lineage>
</organism>
<reference evidence="2 3" key="1">
    <citation type="submission" date="2016-06" db="EMBL/GenBank/DDBJ databases">
        <title>Draft genome of Moraxella nonliquefaciens CCUG 60284.</title>
        <authorList>
            <person name="Salva-Serra F."/>
            <person name="Engstrom-Jakobsson H."/>
            <person name="Thorell K."/>
            <person name="Gonzales-Siles L."/>
            <person name="Karlsson R."/>
            <person name="Boulund F."/>
            <person name="Engstrand L."/>
            <person name="Kristiansson E."/>
            <person name="Moore E."/>
        </authorList>
    </citation>
    <scope>NUCLEOTIDE SEQUENCE [LARGE SCALE GENOMIC DNA]</scope>
    <source>
        <strain evidence="2 3">CCUG 60284</strain>
    </source>
</reference>
<comment type="caution">
    <text evidence="2">The sequence shown here is derived from an EMBL/GenBank/DDBJ whole genome shotgun (WGS) entry which is preliminary data.</text>
</comment>
<feature type="transmembrane region" description="Helical" evidence="1">
    <location>
        <begin position="6"/>
        <end position="22"/>
    </location>
</feature>
<dbReference type="AlphaFoldDB" id="A0A1B8PLM4"/>
<accession>A0A1B8PLM4</accession>
<dbReference type="OrthoDB" id="6709940at2"/>
<gene>
    <name evidence="2" type="ORF">A9Z60_06335</name>
</gene>
<keyword evidence="1" id="KW-0812">Transmembrane</keyword>
<proteinExistence type="predicted"/>
<dbReference type="EMBL" id="LZDN01000003">
    <property type="protein sequence ID" value="OBX51884.1"/>
    <property type="molecule type" value="Genomic_DNA"/>
</dbReference>
<sequence>MSIGTIIIIIAMLFVLGNIMSLKPKMSEVRVGNMRMVARKMELHPELVAIPDWLKNHRQDGCDGQSTQALASHDMMAKYTIINDDWQLPAKRLLWTGGDWQNEDGASINLEIPPRSLLPHIQGLTTKANSISIYWQDEKYTKSFAIKDEQVMTMIEQDLLALKVFLQNVHHANP</sequence>
<name>A0A1B8PLM4_MORNO</name>
<dbReference type="RefSeq" id="WP_066892072.1">
    <property type="nucleotide sequence ID" value="NZ_LZDN01000003.1"/>
</dbReference>
<evidence type="ECO:0000313" key="2">
    <source>
        <dbReference type="EMBL" id="OBX51884.1"/>
    </source>
</evidence>
<protein>
    <submittedName>
        <fullName evidence="2">Uncharacterized protein</fullName>
    </submittedName>
</protein>
<evidence type="ECO:0000256" key="1">
    <source>
        <dbReference type="SAM" id="Phobius"/>
    </source>
</evidence>
<keyword evidence="1" id="KW-1133">Transmembrane helix</keyword>
<keyword evidence="1" id="KW-0472">Membrane</keyword>